<gene>
    <name evidence="2" type="ORF">H6G81_22255</name>
</gene>
<evidence type="ECO:0000313" key="2">
    <source>
        <dbReference type="EMBL" id="MBD2607174.1"/>
    </source>
</evidence>
<evidence type="ECO:0000256" key="1">
    <source>
        <dbReference type="SAM" id="MobiDB-lite"/>
    </source>
</evidence>
<organism evidence="2 3">
    <name type="scientific">Scytonema hofmannii FACHB-248</name>
    <dbReference type="NCBI Taxonomy" id="1842502"/>
    <lineage>
        <taxon>Bacteria</taxon>
        <taxon>Bacillati</taxon>
        <taxon>Cyanobacteriota</taxon>
        <taxon>Cyanophyceae</taxon>
        <taxon>Nostocales</taxon>
        <taxon>Scytonemataceae</taxon>
        <taxon>Scytonema</taxon>
    </lineage>
</organism>
<dbReference type="EMBL" id="JACJTA010000057">
    <property type="protein sequence ID" value="MBD2607174.1"/>
    <property type="molecule type" value="Genomic_DNA"/>
</dbReference>
<feature type="compositionally biased region" description="Polar residues" evidence="1">
    <location>
        <begin position="1"/>
        <end position="13"/>
    </location>
</feature>
<proteinExistence type="predicted"/>
<dbReference type="RefSeq" id="WP_051503180.1">
    <property type="nucleotide sequence ID" value="NZ_JACJTA010000057.1"/>
</dbReference>
<reference evidence="2 3" key="1">
    <citation type="journal article" date="2020" name="ISME J.">
        <title>Comparative genomics reveals insights into cyanobacterial evolution and habitat adaptation.</title>
        <authorList>
            <person name="Chen M.Y."/>
            <person name="Teng W.K."/>
            <person name="Zhao L."/>
            <person name="Hu C.X."/>
            <person name="Zhou Y.K."/>
            <person name="Han B.P."/>
            <person name="Song L.R."/>
            <person name="Shu W.S."/>
        </authorList>
    </citation>
    <scope>NUCLEOTIDE SEQUENCE [LARGE SCALE GENOMIC DNA]</scope>
    <source>
        <strain evidence="2 3">FACHB-248</strain>
    </source>
</reference>
<comment type="caution">
    <text evidence="2">The sequence shown here is derived from an EMBL/GenBank/DDBJ whole genome shotgun (WGS) entry which is preliminary data.</text>
</comment>
<keyword evidence="3" id="KW-1185">Reference proteome</keyword>
<evidence type="ECO:0000313" key="3">
    <source>
        <dbReference type="Proteomes" id="UP000660380"/>
    </source>
</evidence>
<protein>
    <submittedName>
        <fullName evidence="2">Uncharacterized protein</fullName>
    </submittedName>
</protein>
<feature type="region of interest" description="Disordered" evidence="1">
    <location>
        <begin position="1"/>
        <end position="24"/>
    </location>
</feature>
<name>A0ABR8GUI5_9CYAN</name>
<dbReference type="Proteomes" id="UP000660380">
    <property type="component" value="Unassembled WGS sequence"/>
</dbReference>
<sequence>MSESPKNQNTFNFHQPVGNVNAGDTTIAGDQVGSQHNYAPSQNLAEAAKEIQDLLVQLDRTYPNKTNQEKQAAIVHKVEQHIKQNPTLRDRLLNALKQGGVEALKQALDAVYKNPVVSISVETIKGFLEAESSKP</sequence>
<accession>A0ABR8GUI5</accession>